<gene>
    <name evidence="1" type="ORF">NLS_LOCUS238</name>
</gene>
<dbReference type="Gene3D" id="1.10.10.60">
    <property type="entry name" value="Homeodomain-like"/>
    <property type="match status" value="1"/>
</dbReference>
<name>A0A3P6SEP0_LITSI</name>
<dbReference type="OrthoDB" id="5877289at2759"/>
<dbReference type="OMA" id="KGLKLWK"/>
<proteinExistence type="predicted"/>
<dbReference type="Proteomes" id="UP000277928">
    <property type="component" value="Unassembled WGS sequence"/>
</dbReference>
<dbReference type="InterPro" id="IPR053367">
    <property type="entry name" value="G-alpha_activating_GEF"/>
</dbReference>
<evidence type="ECO:0000313" key="2">
    <source>
        <dbReference type="Proteomes" id="UP000277928"/>
    </source>
</evidence>
<dbReference type="EMBL" id="UYRX01000005">
    <property type="protein sequence ID" value="VDK67903.1"/>
    <property type="molecule type" value="Genomic_DNA"/>
</dbReference>
<dbReference type="PANTHER" id="PTHR38627:SF2">
    <property type="entry name" value="DOUBLE-STRAND TELOMERIC DNA-BINDING PROTEINS 1-RELATED"/>
    <property type="match status" value="1"/>
</dbReference>
<keyword evidence="2" id="KW-1185">Reference proteome</keyword>
<protein>
    <submittedName>
        <fullName evidence="1">Uncharacterized protein</fullName>
    </submittedName>
</protein>
<dbReference type="PANTHER" id="PTHR38627">
    <property type="entry name" value="GA BINDING AND ACTIVATING AND SPK (SPK) DOMAIN CONTAINING-RELATED"/>
    <property type="match status" value="1"/>
</dbReference>
<dbReference type="AlphaFoldDB" id="A0A3P6SEP0"/>
<evidence type="ECO:0000313" key="1">
    <source>
        <dbReference type="EMBL" id="VDK67903.1"/>
    </source>
</evidence>
<organism evidence="1 2">
    <name type="scientific">Litomosoides sigmodontis</name>
    <name type="common">Filarial nematode worm</name>
    <dbReference type="NCBI Taxonomy" id="42156"/>
    <lineage>
        <taxon>Eukaryota</taxon>
        <taxon>Metazoa</taxon>
        <taxon>Ecdysozoa</taxon>
        <taxon>Nematoda</taxon>
        <taxon>Chromadorea</taxon>
        <taxon>Rhabditida</taxon>
        <taxon>Spirurina</taxon>
        <taxon>Spiruromorpha</taxon>
        <taxon>Filarioidea</taxon>
        <taxon>Onchocercidae</taxon>
        <taxon>Litomosoides</taxon>
    </lineage>
</organism>
<reference evidence="1 2" key="1">
    <citation type="submission" date="2018-08" db="EMBL/GenBank/DDBJ databases">
        <authorList>
            <person name="Laetsch R D."/>
            <person name="Stevens L."/>
            <person name="Kumar S."/>
            <person name="Blaxter L. M."/>
        </authorList>
    </citation>
    <scope>NUCLEOTIDE SEQUENCE [LARGE SCALE GENOMIC DNA]</scope>
</reference>
<accession>A0A3P6SEP0</accession>
<sequence length="393" mass="45041">MAVRNSYSLYDERLMWEYIFERLQSGDEVALKPKGLKLWKKFEATQKTNKTASSLATHFRKAMYDHIEEAKIPVEQQLYIASQLDLQLSRRQQKMIEYKENISITTNDFGIVTKYEKGGGDDDINDELGYDAFELNGSVSKIARLSVGSNKNPSTVPCSGHYNLRKRINTENSRLHEIRNCKATEAIDFEHNNRDCNADQNEDCNDVGDENETFHVRRLSDDEEESGREQREVCDNTEVSTYGKQLFSNEINGRGTSKSKKTFCVEDELRGDLKENNMNMSCSKNETSTVVFPNEVLRNQVGTEVMPNGNLKTAACNSTLTITSEKGKQESPVFESIIDDELKQLVAYILNKRQLKGVEKMKMEKILELRAKEAKRFGSDLKSYLRKLQQQMI</sequence>